<comment type="similarity">
    <text evidence="2">Belongs to the MGM101 family.</text>
</comment>
<evidence type="ECO:0000256" key="6">
    <source>
        <dbReference type="ARBA" id="ARBA00023125"/>
    </source>
</evidence>
<evidence type="ECO:0000256" key="3">
    <source>
        <dbReference type="ARBA" id="ARBA00013628"/>
    </source>
</evidence>
<reference evidence="11" key="1">
    <citation type="submission" date="2022-07" db="EMBL/GenBank/DDBJ databases">
        <title>Phylogenomic reconstructions and comparative analyses of Kickxellomycotina fungi.</title>
        <authorList>
            <person name="Reynolds N.K."/>
            <person name="Stajich J.E."/>
            <person name="Barry K."/>
            <person name="Grigoriev I.V."/>
            <person name="Crous P."/>
            <person name="Smith M.E."/>
        </authorList>
    </citation>
    <scope>NUCLEOTIDE SEQUENCE</scope>
    <source>
        <strain evidence="11">NRRL 3115</strain>
    </source>
</reference>
<evidence type="ECO:0000313" key="11">
    <source>
        <dbReference type="EMBL" id="KAJ2676701.1"/>
    </source>
</evidence>
<keyword evidence="9" id="KW-1135">Mitochondrion nucleoid</keyword>
<evidence type="ECO:0000256" key="10">
    <source>
        <dbReference type="SAM" id="MobiDB-lite"/>
    </source>
</evidence>
<keyword evidence="5" id="KW-0809">Transit peptide</keyword>
<dbReference type="InterPro" id="IPR009446">
    <property type="entry name" value="Mgm101"/>
</dbReference>
<accession>A0A9W8KWG9</accession>
<dbReference type="GO" id="GO:0003697">
    <property type="term" value="F:single-stranded DNA binding"/>
    <property type="evidence" value="ECO:0007669"/>
    <property type="project" value="InterPro"/>
</dbReference>
<dbReference type="GO" id="GO:0000725">
    <property type="term" value="P:recombinational repair"/>
    <property type="evidence" value="ECO:0007669"/>
    <property type="project" value="TreeGrafter"/>
</dbReference>
<dbReference type="OrthoDB" id="17164at2759"/>
<dbReference type="Proteomes" id="UP001151518">
    <property type="component" value="Unassembled WGS sequence"/>
</dbReference>
<evidence type="ECO:0000256" key="4">
    <source>
        <dbReference type="ARBA" id="ARBA00022763"/>
    </source>
</evidence>
<evidence type="ECO:0000256" key="8">
    <source>
        <dbReference type="ARBA" id="ARBA00023204"/>
    </source>
</evidence>
<name>A0A9W8KWG9_9FUNG</name>
<feature type="region of interest" description="Disordered" evidence="10">
    <location>
        <begin position="69"/>
        <end position="97"/>
    </location>
</feature>
<evidence type="ECO:0000256" key="2">
    <source>
        <dbReference type="ARBA" id="ARBA00007053"/>
    </source>
</evidence>
<dbReference type="PANTHER" id="PTHR31404:SF0">
    <property type="entry name" value="MITOCHONDRIAL GENOME MAINTENANCE PROTEIN MGM101"/>
    <property type="match status" value="1"/>
</dbReference>
<organism evidence="11 12">
    <name type="scientific">Coemansia spiralis</name>
    <dbReference type="NCBI Taxonomy" id="417178"/>
    <lineage>
        <taxon>Eukaryota</taxon>
        <taxon>Fungi</taxon>
        <taxon>Fungi incertae sedis</taxon>
        <taxon>Zoopagomycota</taxon>
        <taxon>Kickxellomycotina</taxon>
        <taxon>Kickxellomycetes</taxon>
        <taxon>Kickxellales</taxon>
        <taxon>Kickxellaceae</taxon>
        <taxon>Coemansia</taxon>
    </lineage>
</organism>
<dbReference type="EMBL" id="JANBTW010000038">
    <property type="protein sequence ID" value="KAJ2676701.1"/>
    <property type="molecule type" value="Genomic_DNA"/>
</dbReference>
<dbReference type="GO" id="GO:0036297">
    <property type="term" value="P:interstrand cross-link repair"/>
    <property type="evidence" value="ECO:0007669"/>
    <property type="project" value="TreeGrafter"/>
</dbReference>
<evidence type="ECO:0000256" key="1">
    <source>
        <dbReference type="ARBA" id="ARBA00004436"/>
    </source>
</evidence>
<dbReference type="PANTHER" id="PTHR31404">
    <property type="entry name" value="MITOCHONDRIAL GENOME MAINTENANCE PROTEIN MGM101"/>
    <property type="match status" value="1"/>
</dbReference>
<evidence type="ECO:0000256" key="7">
    <source>
        <dbReference type="ARBA" id="ARBA00023128"/>
    </source>
</evidence>
<comment type="subcellular location">
    <subcellularLocation>
        <location evidence="1">Mitochondrion matrix</location>
        <location evidence="1">Mitochondrion nucleoid</location>
    </subcellularLocation>
</comment>
<dbReference type="AlphaFoldDB" id="A0A9W8KWG9"/>
<keyword evidence="8" id="KW-0234">DNA repair</keyword>
<proteinExistence type="inferred from homology"/>
<evidence type="ECO:0000256" key="9">
    <source>
        <dbReference type="ARBA" id="ARBA00023271"/>
    </source>
</evidence>
<dbReference type="GO" id="GO:0000262">
    <property type="term" value="C:mitochondrial chromosome"/>
    <property type="evidence" value="ECO:0007669"/>
    <property type="project" value="InterPro"/>
</dbReference>
<dbReference type="Pfam" id="PF06420">
    <property type="entry name" value="Mgm101p"/>
    <property type="match status" value="1"/>
</dbReference>
<keyword evidence="6" id="KW-0238">DNA-binding</keyword>
<evidence type="ECO:0000313" key="12">
    <source>
        <dbReference type="Proteomes" id="UP001151518"/>
    </source>
</evidence>
<comment type="caution">
    <text evidence="11">The sequence shown here is derived from an EMBL/GenBank/DDBJ whole genome shotgun (WGS) entry which is preliminary data.</text>
</comment>
<protein>
    <recommendedName>
        <fullName evidence="3">Mitochondrial genome maintenance protein MGM101</fullName>
    </recommendedName>
</protein>
<sequence length="291" mass="32078">MAIATSYNSIKSASAYVQLQHQRSITSTRKVPEIKRVLSYTNGKPSVGGARTNNASSSNYSAENDIMAGQQQASTGPQSSQAAGTSESGITDTNNKNPIEIHELNSSLFDASEGYLQDQQWSTTFQGVAIAPFEQRISDILMAPISESEIEIKPDGLLYLPEIKYRRILNRAFGPGGWGLVPRGAHSVAGRTLSREYALVCLGRFISQARGEQDFFDEGSLATATEGCKSNALVRCCKDLGIASELWDPAFVSEFKANYCIEEFVTHAVKGTKKRLWRLKTRKFDYPWTKK</sequence>
<keyword evidence="4" id="KW-0227">DNA damage</keyword>
<gene>
    <name evidence="11" type="ORF">GGI25_003453</name>
</gene>
<evidence type="ECO:0000256" key="5">
    <source>
        <dbReference type="ARBA" id="ARBA00022946"/>
    </source>
</evidence>
<keyword evidence="7" id="KW-0496">Mitochondrion</keyword>
<feature type="region of interest" description="Disordered" evidence="10">
    <location>
        <begin position="41"/>
        <end position="60"/>
    </location>
</feature>